<dbReference type="KEGG" id="apln:108742607"/>
<keyword evidence="6" id="KW-0863">Zinc-finger</keyword>
<evidence type="ECO:0000256" key="3">
    <source>
        <dbReference type="ARBA" id="ARBA00022499"/>
    </source>
</evidence>
<evidence type="ECO:0000256" key="1">
    <source>
        <dbReference type="ARBA" id="ARBA00004604"/>
    </source>
</evidence>
<dbReference type="OrthoDB" id="6077919at2759"/>
<dbReference type="GO" id="GO:0005730">
    <property type="term" value="C:nucleolus"/>
    <property type="evidence" value="ECO:0007669"/>
    <property type="project" value="UniProtKB-SubCell"/>
</dbReference>
<keyword evidence="7" id="KW-0479">Metal-binding</keyword>
<feature type="domain" description="C2H2-type" evidence="8">
    <location>
        <begin position="581"/>
        <end position="608"/>
    </location>
</feature>
<feature type="domain" description="C2H2-type" evidence="8">
    <location>
        <begin position="439"/>
        <end position="466"/>
    </location>
</feature>
<feature type="domain" description="C2H2-type" evidence="8">
    <location>
        <begin position="380"/>
        <end position="408"/>
    </location>
</feature>
<dbReference type="Gene3D" id="3.30.160.60">
    <property type="entry name" value="Classic Zinc Finger"/>
    <property type="match status" value="9"/>
</dbReference>
<dbReference type="Pfam" id="PF07776">
    <property type="entry name" value="zf-AD"/>
    <property type="match status" value="1"/>
</dbReference>
<dbReference type="InParanoid" id="A0A7F5R9M4"/>
<dbReference type="AlphaFoldDB" id="A0A7F5R9M4"/>
<dbReference type="InterPro" id="IPR050331">
    <property type="entry name" value="Zinc_finger"/>
</dbReference>
<feature type="binding site" evidence="7">
    <location>
        <position position="67"/>
    </location>
    <ligand>
        <name>Zn(2+)</name>
        <dbReference type="ChEBI" id="CHEBI:29105"/>
    </ligand>
</feature>
<evidence type="ECO:0000256" key="2">
    <source>
        <dbReference type="ARBA" id="ARBA00004642"/>
    </source>
</evidence>
<feature type="domain" description="C2H2-type" evidence="8">
    <location>
        <begin position="609"/>
        <end position="633"/>
    </location>
</feature>
<evidence type="ECO:0000256" key="5">
    <source>
        <dbReference type="ARBA" id="ARBA00069242"/>
    </source>
</evidence>
<feature type="domain" description="ZAD" evidence="9">
    <location>
        <begin position="13"/>
        <end position="91"/>
    </location>
</feature>
<evidence type="ECO:0000313" key="10">
    <source>
        <dbReference type="Proteomes" id="UP000192223"/>
    </source>
</evidence>
<dbReference type="SUPFAM" id="SSF57716">
    <property type="entry name" value="Glucocorticoid receptor-like (DNA-binding domain)"/>
    <property type="match status" value="1"/>
</dbReference>
<evidence type="ECO:0000259" key="8">
    <source>
        <dbReference type="PROSITE" id="PS50157"/>
    </source>
</evidence>
<dbReference type="RefSeq" id="XP_025832673.1">
    <property type="nucleotide sequence ID" value="XM_025976888.1"/>
</dbReference>
<protein>
    <recommendedName>
        <fullName evidence="5">Wilms tumor protein homolog</fullName>
    </recommendedName>
</protein>
<dbReference type="GO" id="GO:0008270">
    <property type="term" value="F:zinc ion binding"/>
    <property type="evidence" value="ECO:0007669"/>
    <property type="project" value="UniProtKB-UniRule"/>
</dbReference>
<dbReference type="PROSITE" id="PS51915">
    <property type="entry name" value="ZAD"/>
    <property type="match status" value="1"/>
</dbReference>
<evidence type="ECO:0000259" key="9">
    <source>
        <dbReference type="PROSITE" id="PS51915"/>
    </source>
</evidence>
<dbReference type="SMART" id="SM00355">
    <property type="entry name" value="ZnF_C2H2"/>
    <property type="match status" value="13"/>
</dbReference>
<dbReference type="SUPFAM" id="SSF57667">
    <property type="entry name" value="beta-beta-alpha zinc fingers"/>
    <property type="match status" value="6"/>
</dbReference>
<keyword evidence="3" id="KW-1017">Isopeptide bond</keyword>
<evidence type="ECO:0000313" key="11">
    <source>
        <dbReference type="RefSeq" id="XP_025832673.1"/>
    </source>
</evidence>
<dbReference type="GO" id="GO:0010468">
    <property type="term" value="P:regulation of gene expression"/>
    <property type="evidence" value="ECO:0007669"/>
    <property type="project" value="TreeGrafter"/>
</dbReference>
<feature type="domain" description="C2H2-type" evidence="8">
    <location>
        <begin position="495"/>
        <end position="522"/>
    </location>
</feature>
<dbReference type="InterPro" id="IPR012934">
    <property type="entry name" value="Znf_AD"/>
</dbReference>
<dbReference type="SMART" id="SM00868">
    <property type="entry name" value="zf-AD"/>
    <property type="match status" value="1"/>
</dbReference>
<sequence length="633" mass="74061">MEETITLPNEINRLCRTCMTVASDDGQFCENALFEEFQLTYLGIMLQDLTSSEISNDGLPTVLCDACVNQLKQAYYYKKQCDEVKSNLKELLMLFDGNDTNCEEEFEESKLMESENFKFSLADNTNEFVCKICAKKFDSRYKLSRDMIEHNKNKNLLVRYHEGSAEDTKENIIIERVISDEILNLVKTRKNDCIQANNSPFEIEMSDKNYKALEDNISQDLEIEDVNYSEKSSKPIIKKIVFLSNLDSINNTEIIRTDQTANKNLKKILTPITCKHCNKKFSDRNKCKLHYCMKKQNKNDDANDDNLAEHPTNCDLCNKVFPNSLMVSIHFIYHILLEESIKNSELLQEWIFCNFCGQVFETEEGMDEHKQTKHDQSLNFPCERCGISFDKDMDLILHEDQDHADYDLKDTYQCPICGDSFESKLLLLDHGVNHLMKKICCRACRLEFCTQASLNEHMKIHPRYKYVCNICGKCLSSSGALKSHMMGIHNKDSLYMCTTCGKCFKTGNRLRIHKEIHSAHKKYMCSYCGYRSHKSGDLKLHLRIHTSEHPYKCTFVNCNRVFKTSSHFNQHIRRHLDIKQYQCSYCSRKFSHSYTLKLHKMRHTGEKPHSCIICHVKFRRRDHLRIHMKQHEK</sequence>
<dbReference type="InterPro" id="IPR013087">
    <property type="entry name" value="Znf_C2H2_type"/>
</dbReference>
<reference evidence="11" key="1">
    <citation type="submission" date="2025-08" db="UniProtKB">
        <authorList>
            <consortium name="RefSeq"/>
        </authorList>
    </citation>
    <scope>IDENTIFICATION</scope>
    <source>
        <tissue evidence="11">Entire body</tissue>
    </source>
</reference>
<feature type="binding site" evidence="7">
    <location>
        <position position="15"/>
    </location>
    <ligand>
        <name>Zn(2+)</name>
        <dbReference type="ChEBI" id="CHEBI:29105"/>
    </ligand>
</feature>
<feature type="domain" description="C2H2-type" evidence="8">
    <location>
        <begin position="523"/>
        <end position="550"/>
    </location>
</feature>
<keyword evidence="10" id="KW-1185">Reference proteome</keyword>
<evidence type="ECO:0000256" key="7">
    <source>
        <dbReference type="PROSITE-ProRule" id="PRU01263"/>
    </source>
</evidence>
<evidence type="ECO:0000256" key="6">
    <source>
        <dbReference type="PROSITE-ProRule" id="PRU00042"/>
    </source>
</evidence>
<feature type="domain" description="C2H2-type" evidence="8">
    <location>
        <begin position="412"/>
        <end position="439"/>
    </location>
</feature>
<dbReference type="Gene3D" id="3.40.1800.20">
    <property type="match status" value="1"/>
</dbReference>
<dbReference type="PROSITE" id="PS00028">
    <property type="entry name" value="ZINC_FINGER_C2H2_1"/>
    <property type="match status" value="9"/>
</dbReference>
<feature type="binding site" evidence="7">
    <location>
        <position position="64"/>
    </location>
    <ligand>
        <name>Zn(2+)</name>
        <dbReference type="ChEBI" id="CHEBI:29105"/>
    </ligand>
</feature>
<dbReference type="FunFam" id="3.30.160.60:FF:000063">
    <property type="entry name" value="Wilms tumor 1-KTS isoform"/>
    <property type="match status" value="1"/>
</dbReference>
<gene>
    <name evidence="11" type="primary">LOC108742607</name>
</gene>
<dbReference type="PANTHER" id="PTHR16515:SF35">
    <property type="entry name" value="FEZ FAMILY ZINC FINGER PROTEIN 2"/>
    <property type="match status" value="1"/>
</dbReference>
<comment type="subcellular location">
    <subcellularLocation>
        <location evidence="1">Nucleus</location>
        <location evidence="1">Nucleolus</location>
    </subcellularLocation>
    <subcellularLocation>
        <location evidence="2">Nucleus</location>
        <location evidence="2">Nucleoplasm</location>
    </subcellularLocation>
</comment>
<dbReference type="GeneID" id="108742607"/>
<feature type="binding site" evidence="7">
    <location>
        <position position="18"/>
    </location>
    <ligand>
        <name>Zn(2+)</name>
        <dbReference type="ChEBI" id="CHEBI:29105"/>
    </ligand>
</feature>
<feature type="domain" description="C2H2-type" evidence="8">
    <location>
        <begin position="551"/>
        <end position="580"/>
    </location>
</feature>
<evidence type="ECO:0000256" key="4">
    <source>
        <dbReference type="ARBA" id="ARBA00022843"/>
    </source>
</evidence>
<dbReference type="GO" id="GO:0005654">
    <property type="term" value="C:nucleoplasm"/>
    <property type="evidence" value="ECO:0007669"/>
    <property type="project" value="UniProtKB-SubCell"/>
</dbReference>
<keyword evidence="7" id="KW-0862">Zinc</keyword>
<organism evidence="10 11">
    <name type="scientific">Agrilus planipennis</name>
    <name type="common">Emerald ash borer</name>
    <name type="synonym">Agrilus marcopoli</name>
    <dbReference type="NCBI Taxonomy" id="224129"/>
    <lineage>
        <taxon>Eukaryota</taxon>
        <taxon>Metazoa</taxon>
        <taxon>Ecdysozoa</taxon>
        <taxon>Arthropoda</taxon>
        <taxon>Hexapoda</taxon>
        <taxon>Insecta</taxon>
        <taxon>Pterygota</taxon>
        <taxon>Neoptera</taxon>
        <taxon>Endopterygota</taxon>
        <taxon>Coleoptera</taxon>
        <taxon>Polyphaga</taxon>
        <taxon>Elateriformia</taxon>
        <taxon>Buprestoidea</taxon>
        <taxon>Buprestidae</taxon>
        <taxon>Agrilinae</taxon>
        <taxon>Agrilus</taxon>
    </lineage>
</organism>
<dbReference type="InterPro" id="IPR036236">
    <property type="entry name" value="Znf_C2H2_sf"/>
</dbReference>
<feature type="domain" description="C2H2-type" evidence="8">
    <location>
        <begin position="466"/>
        <end position="494"/>
    </location>
</feature>
<dbReference type="Proteomes" id="UP000192223">
    <property type="component" value="Unplaced"/>
</dbReference>
<accession>A0A7F5R9M4</accession>
<dbReference type="FunCoup" id="A0A7F5R9M4">
    <property type="interactions" value="569"/>
</dbReference>
<feature type="domain" description="C2H2-type" evidence="8">
    <location>
        <begin position="128"/>
        <end position="155"/>
    </location>
</feature>
<dbReference type="PANTHER" id="PTHR16515">
    <property type="entry name" value="PR DOMAIN ZINC FINGER PROTEIN"/>
    <property type="match status" value="1"/>
</dbReference>
<name>A0A7F5R9M4_AGRPL</name>
<dbReference type="Pfam" id="PF00096">
    <property type="entry name" value="zf-C2H2"/>
    <property type="match status" value="3"/>
</dbReference>
<dbReference type="PROSITE" id="PS50157">
    <property type="entry name" value="ZINC_FINGER_C2H2_2"/>
    <property type="match status" value="10"/>
</dbReference>
<proteinExistence type="predicted"/>
<keyword evidence="4" id="KW-0832">Ubl conjugation</keyword>